<keyword evidence="3" id="KW-1185">Reference proteome</keyword>
<dbReference type="Pfam" id="PF00565">
    <property type="entry name" value="SNase"/>
    <property type="match status" value="1"/>
</dbReference>
<reference evidence="3" key="1">
    <citation type="submission" date="2016-11" db="EMBL/GenBank/DDBJ databases">
        <title>Complete Genome Sequence of alachlor-degrading Sphingomonas sp. strain JJ-A5.</title>
        <authorList>
            <person name="Lee H."/>
            <person name="Ka J.-O."/>
        </authorList>
    </citation>
    <scope>NUCLEOTIDE SEQUENCE [LARGE SCALE GENOMIC DNA]</scope>
    <source>
        <strain evidence="3">JJ-A5</strain>
    </source>
</reference>
<organism evidence="2 3">
    <name type="scientific">Tardibacter chloracetimidivorans</name>
    <dbReference type="NCBI Taxonomy" id="1921510"/>
    <lineage>
        <taxon>Bacteria</taxon>
        <taxon>Pseudomonadati</taxon>
        <taxon>Pseudomonadota</taxon>
        <taxon>Alphaproteobacteria</taxon>
        <taxon>Sphingomonadales</taxon>
        <taxon>Sphingomonadaceae</taxon>
        <taxon>Tardibacter</taxon>
    </lineage>
</organism>
<accession>A0A1L3ZZJ2</accession>
<feature type="domain" description="TNase-like" evidence="1">
    <location>
        <begin position="13"/>
        <end position="90"/>
    </location>
</feature>
<dbReference type="EMBL" id="CP018221">
    <property type="protein sequence ID" value="API61056.1"/>
    <property type="molecule type" value="Genomic_DNA"/>
</dbReference>
<dbReference type="KEGG" id="sphj:BSL82_09150"/>
<dbReference type="STRING" id="1921510.BSL82_09150"/>
<gene>
    <name evidence="2" type="ORF">BSL82_09150</name>
</gene>
<dbReference type="InterPro" id="IPR016071">
    <property type="entry name" value="Staphylococal_nuclease_OB-fold"/>
</dbReference>
<evidence type="ECO:0000313" key="3">
    <source>
        <dbReference type="Proteomes" id="UP000182063"/>
    </source>
</evidence>
<evidence type="ECO:0000313" key="2">
    <source>
        <dbReference type="EMBL" id="API61056.1"/>
    </source>
</evidence>
<dbReference type="InterPro" id="IPR035437">
    <property type="entry name" value="SNase_OB-fold_sf"/>
</dbReference>
<dbReference type="AlphaFoldDB" id="A0A1L3ZZJ2"/>
<evidence type="ECO:0000259" key="1">
    <source>
        <dbReference type="Pfam" id="PF00565"/>
    </source>
</evidence>
<dbReference type="SUPFAM" id="SSF50199">
    <property type="entry name" value="Staphylococcal nuclease"/>
    <property type="match status" value="1"/>
</dbReference>
<protein>
    <recommendedName>
        <fullName evidence="1">TNase-like domain-containing protein</fullName>
    </recommendedName>
</protein>
<name>A0A1L3ZZJ2_9SPHN</name>
<proteinExistence type="predicted"/>
<sequence>MVDGDTLRCGSRRVRLEGIDAPELPGQCRTGRRCTPGDSYASTENLRRTVGSATLQCKHANIDHYGRTVARCSVGDVDLSCSQIEAGHAVRRYGWIWCRWKP</sequence>
<dbReference type="Proteomes" id="UP000182063">
    <property type="component" value="Chromosome"/>
</dbReference>
<dbReference type="Gene3D" id="2.40.50.90">
    <property type="match status" value="1"/>
</dbReference>